<gene>
    <name evidence="2" type="ORF">DXH95_11320</name>
</gene>
<feature type="signal peptide" evidence="1">
    <location>
        <begin position="1"/>
        <end position="23"/>
    </location>
</feature>
<proteinExistence type="predicted"/>
<keyword evidence="1" id="KW-0732">Signal</keyword>
<dbReference type="EMBL" id="QRGP01000002">
    <property type="protein sequence ID" value="RDV02550.1"/>
    <property type="molecule type" value="Genomic_DNA"/>
</dbReference>
<feature type="chain" id="PRO_5016663205" description="DUF4440 domain-containing protein" evidence="1">
    <location>
        <begin position="24"/>
        <end position="371"/>
    </location>
</feature>
<dbReference type="Proteomes" id="UP000263833">
    <property type="component" value="Unassembled WGS sequence"/>
</dbReference>
<dbReference type="AlphaFoldDB" id="A0A371B4R3"/>
<reference evidence="3" key="1">
    <citation type="submission" date="2018-08" db="EMBL/GenBank/DDBJ databases">
        <authorList>
            <person name="Kim S.-J."/>
            <person name="Jung G.-Y."/>
        </authorList>
    </citation>
    <scope>NUCLEOTIDE SEQUENCE [LARGE SCALE GENOMIC DNA]</scope>
    <source>
        <strain evidence="3">GY_G</strain>
    </source>
</reference>
<keyword evidence="3" id="KW-1185">Reference proteome</keyword>
<sequence length="371" mass="40925">MKIDRFSVLAASTLMMLVVGICAEAPAAAAGSTSKASKCAYYDPRPRCTEKEREARRKIFGLPSLEKIQRRTMSGGEASELIVATVMVKQREGLALVLQRDRGGTPIVEIHSMPVSSRPADYQPIRAIIPEAIWALALAKGNALDLVYDTDEVLVCGANFSVEIVDKEGNVRAPDGDSCGGEPRGVYFDFLAEAALQQLPHCAALMPSISDWVLEKLAACFDLRGDKKIAAELYNRLQSLEDRSFWETNDGWTDPSEILPLLDEEISFSWLGIPLMDDAEMVANFWTGGWLAPVKFKTGPIFAGADGSARVEGRVVFETSTSEGVERQASGTFTSTWRRGADGKFRMRRFDYLAPSVRAARLFRSANWRKR</sequence>
<evidence type="ECO:0000256" key="1">
    <source>
        <dbReference type="SAM" id="SignalP"/>
    </source>
</evidence>
<name>A0A371B4R3_9SPHN</name>
<evidence type="ECO:0000313" key="2">
    <source>
        <dbReference type="EMBL" id="RDV02550.1"/>
    </source>
</evidence>
<evidence type="ECO:0000313" key="3">
    <source>
        <dbReference type="Proteomes" id="UP000263833"/>
    </source>
</evidence>
<dbReference type="InterPro" id="IPR032710">
    <property type="entry name" value="NTF2-like_dom_sf"/>
</dbReference>
<protein>
    <recommendedName>
        <fullName evidence="4">DUF4440 domain-containing protein</fullName>
    </recommendedName>
</protein>
<comment type="caution">
    <text evidence="2">The sequence shown here is derived from an EMBL/GenBank/DDBJ whole genome shotgun (WGS) entry which is preliminary data.</text>
</comment>
<evidence type="ECO:0008006" key="4">
    <source>
        <dbReference type="Google" id="ProtNLM"/>
    </source>
</evidence>
<organism evidence="2 3">
    <name type="scientific">Sphingorhabdus pulchriflava</name>
    <dbReference type="NCBI Taxonomy" id="2292257"/>
    <lineage>
        <taxon>Bacteria</taxon>
        <taxon>Pseudomonadati</taxon>
        <taxon>Pseudomonadota</taxon>
        <taxon>Alphaproteobacteria</taxon>
        <taxon>Sphingomonadales</taxon>
        <taxon>Sphingomonadaceae</taxon>
        <taxon>Sphingorhabdus</taxon>
    </lineage>
</organism>
<dbReference type="SUPFAM" id="SSF54427">
    <property type="entry name" value="NTF2-like"/>
    <property type="match status" value="1"/>
</dbReference>
<accession>A0A371B4R3</accession>
<dbReference type="RefSeq" id="WP_115549654.1">
    <property type="nucleotide sequence ID" value="NZ_QRGP01000002.1"/>
</dbReference>